<evidence type="ECO:0000256" key="18">
    <source>
        <dbReference type="ARBA" id="ARBA00023049"/>
    </source>
</evidence>
<evidence type="ECO:0000256" key="12">
    <source>
        <dbReference type="ARBA" id="ARBA00022723"/>
    </source>
</evidence>
<keyword evidence="20" id="KW-1015">Disulfide bond</keyword>
<dbReference type="Pfam" id="PF17900">
    <property type="entry name" value="Peptidase_M1_N"/>
    <property type="match status" value="7"/>
</dbReference>
<keyword evidence="13" id="KW-0732">Signal</keyword>
<dbReference type="GO" id="GO:0042277">
    <property type="term" value="F:peptide binding"/>
    <property type="evidence" value="ECO:0007669"/>
    <property type="project" value="TreeGrafter"/>
</dbReference>
<dbReference type="InterPro" id="IPR050344">
    <property type="entry name" value="Peptidase_M1_aminopeptidases"/>
</dbReference>
<feature type="binding site" evidence="25">
    <location>
        <position position="3529"/>
    </location>
    <ligand>
        <name>Zn(2+)</name>
        <dbReference type="ChEBI" id="CHEBI:29105"/>
        <note>catalytic</note>
    </ligand>
</feature>
<dbReference type="GO" id="GO:0005886">
    <property type="term" value="C:plasma membrane"/>
    <property type="evidence" value="ECO:0007669"/>
    <property type="project" value="UniProtKB-SubCell"/>
</dbReference>
<feature type="active site" description="Proton acceptor" evidence="24">
    <location>
        <position position="3530"/>
    </location>
</feature>
<evidence type="ECO:0000256" key="3">
    <source>
        <dbReference type="ARBA" id="ARBA00004609"/>
    </source>
</evidence>
<evidence type="ECO:0000256" key="10">
    <source>
        <dbReference type="ARBA" id="ARBA00022670"/>
    </source>
</evidence>
<comment type="catalytic activity">
    <reaction evidence="1">
        <text>Release of an N-terminal amino acid, Xaa-|-Yaa- from a peptide, amide or arylamide. Xaa is preferably Ala, but may be most amino acids including Pro (slow action). When a terminal hydrophobic residue is followed by a prolyl residue, the two may be released as an intact Xaa-Pro dipeptide.</text>
        <dbReference type="EC" id="3.4.11.2"/>
    </reaction>
</comment>
<keyword evidence="19 27" id="KW-0472">Membrane</keyword>
<dbReference type="GO" id="GO:0043171">
    <property type="term" value="P:peptide catabolic process"/>
    <property type="evidence" value="ECO:0007669"/>
    <property type="project" value="TreeGrafter"/>
</dbReference>
<feature type="binding site" evidence="25">
    <location>
        <position position="3552"/>
    </location>
    <ligand>
        <name>Zn(2+)</name>
        <dbReference type="ChEBI" id="CHEBI:29105"/>
        <note>catalytic</note>
    </ligand>
</feature>
<feature type="domain" description="Aminopeptidase N-like N-terminal" evidence="30">
    <location>
        <begin position="3239"/>
        <end position="3423"/>
    </location>
</feature>
<dbReference type="InterPro" id="IPR045357">
    <property type="entry name" value="Aminopeptidase_N-like_N"/>
</dbReference>
<protein>
    <recommendedName>
        <fullName evidence="6">Aminopeptidase N</fullName>
        <ecNumber evidence="5">3.4.11.2</ecNumber>
    </recommendedName>
    <alternativeName>
        <fullName evidence="23">Microsomal aminopeptidase</fullName>
    </alternativeName>
</protein>
<feature type="domain" description="ERAP1-like C-terminal" evidence="29">
    <location>
        <begin position="1355"/>
        <end position="1659"/>
    </location>
</feature>
<evidence type="ECO:0000256" key="2">
    <source>
        <dbReference type="ARBA" id="ARBA00004606"/>
    </source>
</evidence>
<dbReference type="FunFam" id="2.60.40.1730:FF:000012">
    <property type="entry name" value="Aminopeptidase N"/>
    <property type="match status" value="4"/>
</dbReference>
<evidence type="ECO:0000256" key="20">
    <source>
        <dbReference type="ARBA" id="ARBA00023157"/>
    </source>
</evidence>
<evidence type="ECO:0000256" key="22">
    <source>
        <dbReference type="ARBA" id="ARBA00023288"/>
    </source>
</evidence>
<dbReference type="Gene3D" id="2.60.40.1730">
    <property type="entry name" value="tricorn interacting facor f3 domain"/>
    <property type="match status" value="7"/>
</dbReference>
<feature type="domain" description="Aminopeptidase N-like N-terminal" evidence="30">
    <location>
        <begin position="2523"/>
        <end position="2714"/>
    </location>
</feature>
<feature type="domain" description="Peptidase M1 membrane alanine aminopeptidase" evidence="28">
    <location>
        <begin position="4339"/>
        <end position="4561"/>
    </location>
</feature>
<keyword evidence="9" id="KW-0336">GPI-anchor</keyword>
<evidence type="ECO:0000256" key="13">
    <source>
        <dbReference type="ARBA" id="ARBA00022729"/>
    </source>
</evidence>
<dbReference type="CDD" id="cd09601">
    <property type="entry name" value="M1_APN-Q_like"/>
    <property type="match status" value="7"/>
</dbReference>
<dbReference type="Gene3D" id="3.30.2010.30">
    <property type="match status" value="1"/>
</dbReference>
<dbReference type="Proteomes" id="UP000078542">
    <property type="component" value="Unassembled WGS sequence"/>
</dbReference>
<keyword evidence="17 27" id="KW-1133">Transmembrane helix</keyword>
<sequence>MLTIKLERSLDPAKYTLEVSFKGRIANDVFGFYASLYEVDGRLRRIGVTQFSPTYARRAFPCMDEPYLKAEFQLHIGHHKDQKATSNTPVESIRIENDTYCVTTFHRTPRMSTYLVGWTVHKFVPERSRISEDFKMWTRDSMKFRGSIALNRGWTVYSALQTWLLVKSPLVKVDQFAIPDFNFNAMENWGLITYRESVVLHEDGTPTKKVVNGLSVMTHEYAHSWFGNLVTPAFWDVVWLKEGFATYFQYFGVSLAESDLRMMNVFAVDCLQPTLLADSDNHTRTLNGQEVGDRNSIMATLDFVSYGKGASVIRMISHIIGSTAFQLGLQNYLRESYEAATPFDLYRHLQTASNITRHLYKSISIKDVVESWANQPGYPLVIITRNNKTKNLFASQERFYLNHEAQTNFEKSSWWIPLTFITEDSNSTFDRTTTTTWLKPQAKNTLIGSVKSNSWVIFNIQQVGYYRVNYDKNNWQTLIRYLKLKNLKKIHVINRAALLDDAFNLARAGYVDYSIPFDLATYLIRETEYEPWVAAVNNFNFLNHILACSPRVQRLFQNYANNLLKPMYNLLSFMESSMDSSIKKMHRELILSTACSINNIHCLKTSKILFKTWILSEESLISANLKSFVYCVGVRAGDDNVWQTVWNRFLRTDLHAEQELLLSALGCTKIPHLIDRYLNASIMYELKLRKQYRMTIINAVLNGNPENVNYAIDFIYHNLPIILKSYVLYIFIFIIFLLYNFTSLIYFITTEYPNRNFLFKSQDSTMLTMKWLPLMFVLAVCWASDPISDDVAPQLLEEISDNYRLPLDVVPSEYNIALQPIFESPNNNFTFKGESVITLNIIKETNTITFHAKEIDIIKNSIKLTYKNKNESITVDSSDIQFKEDINKDFVTLVFNKPIPITTNANLFLHYTGKLNDKLRGFYRSSYQNKEGKKIWLATTHFEPVSARLAFPCWDEPQFKAHFTITITVPQNYKAISNMPPEKPNNVKITFKKTPKMSTYLVAFVVSDFTTLQNNNGNFNVLAKPTVEQSTKEFALKYGLETLQALKDFTNIDYYGGGEMLKLDQIAIPDFAAGAMENWGLVTYRESRLLYIENKTTTEEKQAIATVIAHELSHQWFGNLVTCKWWNHIWLNEGFATFFQYYITDKVVPQLYKESWRLMEQFIIKNVQASSFVVDASSKTRALNPKIVIQTPTQIGSLFDDIAYKKGASILCMMQGFLSENVFREGLRKYLNIYKGKSVESDDFFESVQNSNDKKLEEFLPKNTTLKQVMKNWIDEPGYPVITVTWNKNLSGVVSITQERFFLVKPVKVDKTQWYIPINYVTEESPEEVMPTDKKSRWLIPGTSTSLDKLNNTKWILFNKNQTGFYRVNYDDSNWQKLASYLKSPYYANISTTNRAQLIDDALNLARSGHLAYKTALQITSYLSNETDYIPWYAAVRSFNYLDSVLVGGKNYTEYHKYVAEKIKPFALKVNYKDWENGTHVDKLAKVLALNAACKYGLEDCNNFVNKKLTDWLDNKKKEDEKKLLPDLRRGILCAGLRNASAQIWNEALQKYKTTKDKDEKADILAGLGCATSKEIVQKFLALTVEKDSHVDIFAVVNSIYAGNAESFDILVEFINDNIETIRKTDKDDSLLSALLNKLSNGVVTTEQYIKLSLLIHGQLQDAQKLEALSVAIHKLIWIKTYRDDVEKWIVNNCEVCQDGNGPDEPDSASSITLTLLLPIISLKKVYIQYNYTKEINLFNNKPSSIARRRPSFFIEVSTDLRLNNQIVGAFSDKNDDLNTTVNYRLPDNVVPVHYNIGLIPYIEESNFTFDGKSNIIIEIRRATRDISLHALDLIINETATLLINSDTDIYAPEVHNYDNETEILTLHFDDELFPGIYSLYIQFTGILNDDLHGFFRTSYINENGENVWLAASHFEASWARRAFPCWDEPALKATFNISIKHRRNYTAVSNMPIRDQSDDEDNMMWTHFDMTPIMSTYLVAFVVSDYVRIPNADGTFNMWCRSALAPHSKFAQEVAQKARDILTEYTNITDKVPKTDHLAVPELTAGAMENWGLIIYTEKDFTYNEKEDTLFRKQRVAVTAAHEMAHQWFGNMVSPSWWSHVWLNEGFATFFEEYILNEIFKDWRVMDLFVVKVQQEALHADVAKKMKPIVFEVKTRKEIDSHFSYSSYGKAPAILRMLQHIITAEVFRKGIIKYLYEHQFSSVTSDDLWNAFQAVLDESDVPHNAYTLKEVMDTWIKQRHFPVVHVTRNYDTGETILTQEHFHLKGENEHTDSDKWWIPLTFATQSKPDFSRTLPIQWLRPQDKNISINGVDPNDWIIINVQQTGFYRVNYDNLNWRKIANYLNSDNYTKIHVLNRAQIVDDAYHLMITDQLDIEIFLDLVNYLSRETDYIVLYHMFNYFIMNEEKFYKILEIDYFKQYVLHILNGIIKNIGYEEDPAENELIKLTRVNTLKWACRFNHSECKRTAANKLNEILANPETHRMLACKIIYISVFAFIAIDAADIQDSNLNDKEINYRLPNHTKPLFYDLKLNPHLTSDNFTFDGEVFVHIEILNQTRTITLHTKKLTIDENASFLKTNSGFDFYVPATYNINNITEFLILGFDKELPIGHYTLHLKFAGILNDRSYGFYRSSYINDTKDVVWFAGTNFMATYARAAFPCWDEPALKASFKIAIKHHRNYTAISNMPISEESEIDENDGKIWTHFEESPVISTYLVSFLIFDLRNISNSDGTINVWSRGSVISSASFAHEVAQKAAIELERYTNSSVRLAKIDHVALPDRYVIGYNKGMESWGLITYSKYGAAKPEDLWTALQDAYDESTVSQNKFKIQEVMDTWIKQKGYPLITVTRDQLIGKIKITQEYFQPYKKISIRKNLISINTDVTNMKWWVPINFATRTNPNFSSTLATHWLSPKAEELVIDDPRIFMDLTKYLRRETDYVVWFSLFKILRDATKYFAYNGGGELLKPYILDLMNNIVETVGTQDRPNDDYFTKFTRNAILEDACVYGHPTCLNEAYTQLIDYLNNLTIFSNRTSFHKKRWIFCNGIKRANETIWNKLLYMYTNMSEQTLYCLGHSRNSTIIDKFLNMTISENTPIAKNDIHRVIYSVLNGDFPNVDVVLNFIMNHWDKLITIIDPVNLIYDISWNIVSRKQIQKVLILQKKTLLDKLGMEVPQIIKLQEQNVDLIETIMRILWDYLFLCTLITLLCGNTAHSSPLHNGIFTQNLDISQSDDSIDYRLPTNIKPLSYDIMLTPRFDNFSFTGVAKIEAIVESETNNITLHVGKITIETVNIITYAADAALETSYDNITEKYTITVPRTLPKNKNMVISFAYSGILSDDMIGFYRSSYFDKNGELKWLAATQFESTHARHAFPCFDEPSFKAKFIIRIARDDEYKTISNMPMIKSERLIPGGKIWDVFDQSVPMSTYLVAFVIAEFEYREDISNPFKFKVWSKPSTVSQTQYALEIGTAALNLFGDKFHQSYTLPKMDMVAVPDFDAGAMENWGLVTYRERYMLYDEEESSALAQQDVASVIAHELAHMWFGNLVTPEWWSYLWLSEAFASYFEYFGTAELMEAWNMKEQFVVDQHQPALIADGLESSLPMTRDVSSTSQIAQTGDSITYNKGASILRMMSLIFGNEIFEEALRSYIQNNKEKGLGHPDALWEAIKNQINDETDPKINIDVKTVMDSWTTKAGYPVITIGINDNGVLNITQERFLLRNFDETSTDITWFVPLTFATQSKPDFNDMLPKYWISTARSTVYYEIDPKEWVIFNVQSSGFYRVNYNNRGWQNIFDVLKNGNLDDIHVLNRAAIVDDLLNLGRAGYQNYDMILDGLLYLKKETNYLPFKAAFNGFEYLNKRFEGYKLPYSFFKSYVLSLIDSINVELGYEDNENDDRFTVLLRQEVNNWLCNKFDNNECVMNYIEKYKQWREHATARIKPNERPIAYCTAIKHGTSEDWEFLWQEYIDSDCATDQMVILKALGCSQNTTILEKYLDSAISGYHTSRIRKQDSTSVFAAVYNSGILGAEYVLDFVENYYQKMEEYYGGQGTIAAILNAASQRFSTERLVNKFEKFINDHEINFASIQKSLMNSLKVAKYELDWFYSYSTSTTQWMQTNDNLEFRLPNNISPKHYFISLTPHLDGNFTFDGKVTIKADVTEPTSHIILHSSEIEPHGVTVKADQATVKILKEKFVDRYDFYKIYLAKKLTTGTKLNIKIKYTGHLNDELRGFYKSSYESEKGARWLAASHLEPVGARKMFPCFDEPAMKAKFTIQVIVLEKDGYKPISNMPQQEYKIIDGGTSHTFFESVPMSTYLVAVIVSDFDHKFEQINGTKLAVYARPNAINQTDYALSVMYQLINFFEITYDQKYPLSKLYMAALPDFGSGAMENWGLLTYRETSMLYDENHSPITNQQDIRNVIAHEISHQWFGNLVSPLWWKYVWLNEGFARYFEYHAPARAFNDDTLISQFVVDQVHSAFKADSSFSTHPMSHNVTTPHEIQNIFDTITYAKGGSILRMIEKTYGTDVFNEALIDYLNKRKYNFAIPDHLYESLQLKVDKKGLKDNVKVILDKWTTQPGYPIVDVSITKDFIVMTQKRFFLKEYENALDDTIWHIPITWALVQNSSDFNYFNTTPKLWLKEKLTIIKKPSDLPPESLLIFNNQQSGYYRVNYNEQHWMKLIDYLKNQDIETIHEINRAALIDDLMNLARADYIDYKTVISATMYLEKENNYFPWRAFFNNLPYLNNRFAGRDNEGIYKKWITSLIEQLYTRIGFEDHIDDNNLTKILRIHTRKWACELDIADCKFYAAKYFQQKQHSKIIPPNYRDVVYCTAMKMDKTNNSYTFLWKEYLYSNVITDKLVILNSLACSENKDILEILLQEAVMENSQIRYQDSAKVFSSVYDASLIGVEVVMKVIQMYYDDILHRNFDDYTKIANIVNALASRLSTYELYDQYQKLLNFLVQKEPEFEKSVASYLTTAKNEFDWYERKVPVIFEALDNVFPSNIYRLPKTLIPKLYNIYLIPYMEEGTFTGKVEIHMTVQENTTLIVLNSHKLNILNVIVFRNGTKIEIQNYTTKHVAQQLRIYLSNYVHTNEKIIAEIQFNGTLNDEMTGFYRSSYLDSDGVQHWLATTHFEPTYARQAFPCFDEPAFKSNFTINIRRPNNYNSLSNMPRLTETKDSENDNYTWDIFITSNASMSTYLVAFVVSEFKPAVEPENVTLNVWGRPEVATYGTYARDIGVKIIDELQNITNINYTLPKLDLIGIPDFSMGAMENWGLATFREYGLFYDKEGITATYERYLITVIAHELTHMWFGDLVTCDWWDYIWLNEGFAQYFEAFTADRILPDYKFMDQFVVYELHSALSQDASISTHPMTNPVETPEEIAGIFDYVTYGKSASVLRMMFNAVGQEAHILALRDYLTKRKYLTARPTDLWESFESFVWIPIGNRNASVEEVVNTWTNQPGYPVVYATLNNNILTLTQKRFLIDNRNISSDEFYWIPIDIFVSSDLYAGVSLKSKILLGPKPERIFINSLNDWFIVNYKQTGFYRVNYDNSSWNALISTLNSNNFEDIHVLNRAQIIDDLFNLARANYVEYNLLIRALAYLERETNHLPWKAFFNGISYIYRRFEQQDLNKEKNFQENLNKYVLKLLSKMYDNIGFNDRDNDDHLNKLNREMILAWACKLSKTECIKKSVDLFTAWRYNSERIPRNARPAVYCTAIKQGRVDDWIFLWSQYLQTNFQTEKKIIINALGCSINKVVLRNYLHIAIEKYDPANAVFRRQDVSAVFTSVYSASPIGVNVTIDFLITNIEKLYEYFGTWNNIADIFANVASYVSSEDQYNQLTYFIEHNIDLYPPTIRSRLVSALNTAETNLFWFKTNGEKIMELIISESANEEHPNSSTNLESMNVILMTAIALISYLLNYY</sequence>
<feature type="transmembrane region" description="Helical" evidence="27">
    <location>
        <begin position="769"/>
        <end position="787"/>
    </location>
</feature>
<evidence type="ECO:0000256" key="14">
    <source>
        <dbReference type="ARBA" id="ARBA00022801"/>
    </source>
</evidence>
<keyword evidence="7 31" id="KW-0031">Aminopeptidase</keyword>
<comment type="subcellular location">
    <subcellularLocation>
        <location evidence="3">Cell membrane</location>
        <topology evidence="3">Lipid-anchor</topology>
        <topology evidence="3">GPI-anchor</topology>
    </subcellularLocation>
    <subcellularLocation>
        <location evidence="2">Membrane</location>
        <topology evidence="2">Single-pass type II membrane protein</topology>
    </subcellularLocation>
</comment>
<feature type="domain" description="ERAP1-like C-terminal" evidence="29">
    <location>
        <begin position="2317"/>
        <end position="2478"/>
    </location>
</feature>
<dbReference type="InterPro" id="IPR027268">
    <property type="entry name" value="Peptidase_M4/M1_CTD_sf"/>
</dbReference>
<dbReference type="InterPro" id="IPR014782">
    <property type="entry name" value="Peptidase_M1_dom"/>
</dbReference>
<keyword evidence="21" id="KW-0325">Glycoprotein</keyword>
<evidence type="ECO:0000313" key="31">
    <source>
        <dbReference type="EMBL" id="KYM98720.1"/>
    </source>
</evidence>
<evidence type="ECO:0000256" key="17">
    <source>
        <dbReference type="ARBA" id="ARBA00022989"/>
    </source>
</evidence>
<organism evidence="31 32">
    <name type="scientific">Cyphomyrmex costatus</name>
    <dbReference type="NCBI Taxonomy" id="456900"/>
    <lineage>
        <taxon>Eukaryota</taxon>
        <taxon>Metazoa</taxon>
        <taxon>Ecdysozoa</taxon>
        <taxon>Arthropoda</taxon>
        <taxon>Hexapoda</taxon>
        <taxon>Insecta</taxon>
        <taxon>Pterygota</taxon>
        <taxon>Neoptera</taxon>
        <taxon>Endopterygota</taxon>
        <taxon>Hymenoptera</taxon>
        <taxon>Apocrita</taxon>
        <taxon>Aculeata</taxon>
        <taxon>Formicoidea</taxon>
        <taxon>Formicidae</taxon>
        <taxon>Myrmicinae</taxon>
        <taxon>Cyphomyrmex</taxon>
    </lineage>
</organism>
<dbReference type="Gene3D" id="2.60.40.1910">
    <property type="match status" value="7"/>
</dbReference>
<accession>A0A195CDD6</accession>
<evidence type="ECO:0000256" key="16">
    <source>
        <dbReference type="ARBA" id="ARBA00022968"/>
    </source>
</evidence>
<keyword evidence="15 25" id="KW-0862">Zinc</keyword>
<evidence type="ECO:0000256" key="25">
    <source>
        <dbReference type="PIRSR" id="PIRSR634016-3"/>
    </source>
</evidence>
<keyword evidence="22" id="KW-0449">Lipoprotein</keyword>
<keyword evidence="10" id="KW-0645">Protease</keyword>
<feature type="domain" description="Peptidase M1 membrane alanine aminopeptidase" evidence="28">
    <location>
        <begin position="2011"/>
        <end position="2236"/>
    </location>
</feature>
<dbReference type="PANTHER" id="PTHR11533">
    <property type="entry name" value="PROTEASE M1 ZINC METALLOPROTEASE"/>
    <property type="match status" value="1"/>
</dbReference>
<keyword evidence="32" id="KW-1185">Reference proteome</keyword>
<evidence type="ECO:0000256" key="7">
    <source>
        <dbReference type="ARBA" id="ARBA00022438"/>
    </source>
</evidence>
<dbReference type="STRING" id="456900.A0A195CDD6"/>
<evidence type="ECO:0000256" key="6">
    <source>
        <dbReference type="ARBA" id="ARBA00015611"/>
    </source>
</evidence>
<dbReference type="GO" id="GO:0008270">
    <property type="term" value="F:zinc ion binding"/>
    <property type="evidence" value="ECO:0007669"/>
    <property type="project" value="InterPro"/>
</dbReference>
<evidence type="ECO:0000256" key="11">
    <source>
        <dbReference type="ARBA" id="ARBA00022692"/>
    </source>
</evidence>
<feature type="domain" description="Peptidase M1 membrane alanine aminopeptidase" evidence="28">
    <location>
        <begin position="1034"/>
        <end position="1260"/>
    </location>
</feature>
<dbReference type="Gene3D" id="1.10.390.10">
    <property type="entry name" value="Neutral Protease Domain 2"/>
    <property type="match status" value="7"/>
</dbReference>
<dbReference type="GO" id="GO:0016285">
    <property type="term" value="F:alanyl aminopeptidase activity"/>
    <property type="evidence" value="ECO:0007669"/>
    <property type="project" value="UniProtKB-EC"/>
</dbReference>
<keyword evidence="11 27" id="KW-0812">Transmembrane</keyword>
<dbReference type="InterPro" id="IPR034016">
    <property type="entry name" value="M1_APN-typ"/>
</dbReference>
<evidence type="ECO:0000256" key="4">
    <source>
        <dbReference type="ARBA" id="ARBA00010136"/>
    </source>
</evidence>
<feature type="binding site" evidence="25">
    <location>
        <position position="3533"/>
    </location>
    <ligand>
        <name>Zn(2+)</name>
        <dbReference type="ChEBI" id="CHEBI:29105"/>
        <note>catalytic</note>
    </ligand>
</feature>
<dbReference type="EMBL" id="KQ977935">
    <property type="protein sequence ID" value="KYM98720.1"/>
    <property type="molecule type" value="Genomic_DNA"/>
</dbReference>
<evidence type="ECO:0000256" key="27">
    <source>
        <dbReference type="SAM" id="Phobius"/>
    </source>
</evidence>
<comment type="similarity">
    <text evidence="4">Belongs to the peptidase M1 family.</text>
</comment>
<dbReference type="Pfam" id="PF11838">
    <property type="entry name" value="ERAP1_C"/>
    <property type="match status" value="7"/>
</dbReference>
<dbReference type="InterPro" id="IPR024571">
    <property type="entry name" value="ERAP1-like_C_dom"/>
</dbReference>
<evidence type="ECO:0000256" key="21">
    <source>
        <dbReference type="ARBA" id="ARBA00023180"/>
    </source>
</evidence>
<comment type="cofactor">
    <cofactor evidence="25">
        <name>Zn(2+)</name>
        <dbReference type="ChEBI" id="CHEBI:29105"/>
    </cofactor>
    <text evidence="25">Binds 1 zinc ion per subunit.</text>
</comment>
<dbReference type="GO" id="GO:0005615">
    <property type="term" value="C:extracellular space"/>
    <property type="evidence" value="ECO:0007669"/>
    <property type="project" value="TreeGrafter"/>
</dbReference>
<dbReference type="EC" id="3.4.11.2" evidence="5"/>
<dbReference type="FunFam" id="2.60.40.1730:FF:000013">
    <property type="entry name" value="Aminopeptidase"/>
    <property type="match status" value="2"/>
</dbReference>
<dbReference type="FunFam" id="2.60.40.1910:FF:000008">
    <property type="entry name" value="Aminopeptidase"/>
    <property type="match status" value="4"/>
</dbReference>
<evidence type="ECO:0000256" key="23">
    <source>
        <dbReference type="ARBA" id="ARBA00042613"/>
    </source>
</evidence>
<feature type="domain" description="Aminopeptidase N-like N-terminal" evidence="30">
    <location>
        <begin position="810"/>
        <end position="1001"/>
    </location>
</feature>
<feature type="domain" description="ERAP1-like C-terminal" evidence="29">
    <location>
        <begin position="3762"/>
        <end position="4084"/>
    </location>
</feature>
<keyword evidence="8" id="KW-1003">Cell membrane</keyword>
<evidence type="ECO:0000259" key="30">
    <source>
        <dbReference type="Pfam" id="PF17900"/>
    </source>
</evidence>
<dbReference type="GO" id="GO:0006508">
    <property type="term" value="P:proteolysis"/>
    <property type="evidence" value="ECO:0007669"/>
    <property type="project" value="UniProtKB-KW"/>
</dbReference>
<evidence type="ECO:0000259" key="29">
    <source>
        <dbReference type="Pfam" id="PF11838"/>
    </source>
</evidence>
<feature type="site" description="Transition state stabilizer" evidence="26">
    <location>
        <position position="3615"/>
    </location>
</feature>
<dbReference type="SUPFAM" id="SSF55486">
    <property type="entry name" value="Metalloproteases ('zincins'), catalytic domain"/>
    <property type="match status" value="6"/>
</dbReference>
<evidence type="ECO:0000313" key="32">
    <source>
        <dbReference type="Proteomes" id="UP000078542"/>
    </source>
</evidence>
<feature type="domain" description="Peptidase M1 membrane alanine aminopeptidase" evidence="28">
    <location>
        <begin position="156"/>
        <end position="372"/>
    </location>
</feature>
<evidence type="ECO:0000256" key="19">
    <source>
        <dbReference type="ARBA" id="ARBA00023136"/>
    </source>
</evidence>
<dbReference type="FunFam" id="1.10.390.10:FF:000013">
    <property type="entry name" value="Aminopeptidase N"/>
    <property type="match status" value="2"/>
</dbReference>
<dbReference type="Pfam" id="PF01433">
    <property type="entry name" value="Peptidase_M1"/>
    <property type="match status" value="6"/>
</dbReference>
<dbReference type="PRINTS" id="PR00756">
    <property type="entry name" value="ALADIPTASE"/>
</dbReference>
<keyword evidence="16" id="KW-0735">Signal-anchor</keyword>
<feature type="domain" description="Peptidase M1 membrane alanine aminopeptidase" evidence="28">
    <location>
        <begin position="5219"/>
        <end position="5443"/>
    </location>
</feature>
<evidence type="ECO:0000256" key="1">
    <source>
        <dbReference type="ARBA" id="ARBA00000098"/>
    </source>
</evidence>
<feature type="transmembrane region" description="Helical" evidence="27">
    <location>
        <begin position="726"/>
        <end position="748"/>
    </location>
</feature>
<keyword evidence="12 25" id="KW-0479">Metal-binding</keyword>
<dbReference type="FunFam" id="1.10.390.10:FF:000019">
    <property type="entry name" value="Aminopeptidase"/>
    <property type="match status" value="4"/>
</dbReference>
<proteinExistence type="inferred from homology"/>
<dbReference type="PANTHER" id="PTHR11533:SF290">
    <property type="entry name" value="AMINOPEPTIDASE"/>
    <property type="match status" value="1"/>
</dbReference>
<keyword evidence="14" id="KW-0378">Hydrolase</keyword>
<evidence type="ECO:0000259" key="28">
    <source>
        <dbReference type="Pfam" id="PF01433"/>
    </source>
</evidence>
<dbReference type="SUPFAM" id="SSF63737">
    <property type="entry name" value="Leukotriene A4 hydrolase N-terminal domain"/>
    <property type="match status" value="7"/>
</dbReference>
<dbReference type="InterPro" id="IPR042097">
    <property type="entry name" value="Aminopeptidase_N-like_N_sf"/>
</dbReference>
<dbReference type="GO" id="GO:0070006">
    <property type="term" value="F:metalloaminopeptidase activity"/>
    <property type="evidence" value="ECO:0007669"/>
    <property type="project" value="TreeGrafter"/>
</dbReference>
<feature type="domain" description="Peptidase M1 membrane alanine aminopeptidase" evidence="28">
    <location>
        <begin position="3457"/>
        <end position="3683"/>
    </location>
</feature>
<feature type="domain" description="Aminopeptidase N-like N-terminal" evidence="30">
    <location>
        <begin position="5000"/>
        <end position="5186"/>
    </location>
</feature>
<feature type="domain" description="Aminopeptidase N-like N-terminal" evidence="30">
    <location>
        <begin position="2"/>
        <end position="115"/>
    </location>
</feature>
<evidence type="ECO:0000256" key="24">
    <source>
        <dbReference type="PIRSR" id="PIRSR634016-1"/>
    </source>
</evidence>
<dbReference type="Gene3D" id="1.25.50.20">
    <property type="match status" value="7"/>
</dbReference>
<evidence type="ECO:0000256" key="9">
    <source>
        <dbReference type="ARBA" id="ARBA00022622"/>
    </source>
</evidence>
<dbReference type="InterPro" id="IPR001930">
    <property type="entry name" value="Peptidase_M1"/>
</dbReference>
<feature type="domain" description="ERAP1-like C-terminal" evidence="29">
    <location>
        <begin position="2920"/>
        <end position="3132"/>
    </location>
</feature>
<evidence type="ECO:0000256" key="8">
    <source>
        <dbReference type="ARBA" id="ARBA00022475"/>
    </source>
</evidence>
<evidence type="ECO:0000256" key="26">
    <source>
        <dbReference type="PIRSR" id="PIRSR634016-4"/>
    </source>
</evidence>
<dbReference type="GO" id="GO:0005737">
    <property type="term" value="C:cytoplasm"/>
    <property type="evidence" value="ECO:0007669"/>
    <property type="project" value="TreeGrafter"/>
</dbReference>
<dbReference type="GO" id="GO:0098552">
    <property type="term" value="C:side of membrane"/>
    <property type="evidence" value="ECO:0007669"/>
    <property type="project" value="UniProtKB-KW"/>
</dbReference>
<feature type="domain" description="ERAP1-like C-terminal" evidence="29">
    <location>
        <begin position="5520"/>
        <end position="5848"/>
    </location>
</feature>
<feature type="domain" description="Aminopeptidase N-like N-terminal" evidence="30">
    <location>
        <begin position="1791"/>
        <end position="1979"/>
    </location>
</feature>
<evidence type="ECO:0000256" key="15">
    <source>
        <dbReference type="ARBA" id="ARBA00022833"/>
    </source>
</evidence>
<name>A0A195CDD6_9HYME</name>
<feature type="domain" description="Aminopeptidase N-like N-terminal" evidence="30">
    <location>
        <begin position="4121"/>
        <end position="4305"/>
    </location>
</feature>
<dbReference type="FunFam" id="1.25.50.20:FF:000001">
    <property type="entry name" value="Aminopeptidase"/>
    <property type="match status" value="3"/>
</dbReference>
<keyword evidence="18" id="KW-0482">Metalloprotease</keyword>
<evidence type="ECO:0000256" key="5">
    <source>
        <dbReference type="ARBA" id="ARBA00012564"/>
    </source>
</evidence>
<feature type="domain" description="ERAP1-like C-terminal" evidence="29">
    <location>
        <begin position="455"/>
        <end position="726"/>
    </location>
</feature>
<gene>
    <name evidence="31" type="ORF">ALC62_10688</name>
</gene>
<feature type="domain" description="ERAP1-like C-terminal" evidence="29">
    <location>
        <begin position="4645"/>
        <end position="4965"/>
    </location>
</feature>
<reference evidence="31 32" key="1">
    <citation type="submission" date="2016-03" db="EMBL/GenBank/DDBJ databases">
        <title>Cyphomyrmex costatus WGS genome.</title>
        <authorList>
            <person name="Nygaard S."/>
            <person name="Hu H."/>
            <person name="Boomsma J."/>
            <person name="Zhang G."/>
        </authorList>
    </citation>
    <scope>NUCLEOTIDE SEQUENCE [LARGE SCALE GENOMIC DNA]</scope>
    <source>
        <strain evidence="31">MS0001</strain>
        <tissue evidence="31">Whole body</tissue>
    </source>
</reference>